<dbReference type="PANTHER" id="PTHR34597:SF3">
    <property type="entry name" value="OUTER MEMBRANE TRANSPORTER CDIB"/>
    <property type="match status" value="1"/>
</dbReference>
<feature type="domain" description="Polypeptide-transport-associated ShlB-type" evidence="5">
    <location>
        <begin position="85"/>
        <end position="154"/>
    </location>
</feature>
<sequence>MNKQVKYKKKIIFFFNLFFIFYSYTWSDTRQGLNRNETIEENRKNLLEREEGLEKVSAKEAIIQREDITQKESNLNLGEIKSSFKQITLEGEHPLKRKLKKEADTYLQKEMTEKSIQELISYLSKYLSSKGYATSLVTFHSGNIYQGNITLNIKAGKIRDIYFVNRKEKTLRDKSEIEFAFPGYKNKVLNMRDLDQAVENLNMGGKENQIEIVATEKEGYSDIIIHQKRAFGNVGATYDNSPFEKDRRKLNVNYDGRSFLPVNDSLSLSYTTKLGKEQSKHKEEVYDFSYNIPYRYYKFTYGFNVIKNHNVVQGNAREIIRDSKTIKNRFKLSRVLQRGKTNKLTGYIFLNQRKNNTFINGEKIKINSKTYTTGGIGLNYSDKIFKGSLYLGAQYEEGFPWLGSEGDKYTKGNLPKKEFKKYTFNVDWRRYFLIKNEDIIEYKLGFAAAYSKDILLDINKMSIGDDYTVRGFKKNSLSGEKGMYLNNTLTYHFSRKAHPILSTFQPFVGLDIGAVRDRSKDSHESIVGFAYGMRFQKSGMYGSLLYGKALKLARNQKNEGRVVSFNLGYSF</sequence>
<dbReference type="InterPro" id="IPR051544">
    <property type="entry name" value="TPS_OM_transporter"/>
</dbReference>
<protein>
    <submittedName>
        <fullName evidence="7">Hemolysin secretion/activation protein, ShlB/FhaC/HecB family</fullName>
    </submittedName>
</protein>
<dbReference type="AlphaFoldDB" id="A0AAN4ASZ4"/>
<evidence type="ECO:0000256" key="2">
    <source>
        <dbReference type="ARBA" id="ARBA00022692"/>
    </source>
</evidence>
<organism evidence="7 8">
    <name type="scientific">Fusobacterium necrophorum subsp. funduliforme Fnf 1007</name>
    <dbReference type="NCBI Taxonomy" id="1161424"/>
    <lineage>
        <taxon>Bacteria</taxon>
        <taxon>Fusobacteriati</taxon>
        <taxon>Fusobacteriota</taxon>
        <taxon>Fusobacteriia</taxon>
        <taxon>Fusobacteriales</taxon>
        <taxon>Fusobacteriaceae</taxon>
        <taxon>Fusobacterium</taxon>
    </lineage>
</organism>
<dbReference type="PANTHER" id="PTHR34597">
    <property type="entry name" value="SLR1661 PROTEIN"/>
    <property type="match status" value="1"/>
</dbReference>
<dbReference type="Proteomes" id="UP000003120">
    <property type="component" value="Unassembled WGS sequence"/>
</dbReference>
<evidence type="ECO:0000259" key="4">
    <source>
        <dbReference type="Pfam" id="PF03865"/>
    </source>
</evidence>
<dbReference type="InterPro" id="IPR005565">
    <property type="entry name" value="Hemolysn_activator_HlyB_C"/>
</dbReference>
<evidence type="ECO:0000256" key="1">
    <source>
        <dbReference type="ARBA" id="ARBA00022452"/>
    </source>
</evidence>
<dbReference type="GO" id="GO:0098046">
    <property type="term" value="C:type V protein secretion system complex"/>
    <property type="evidence" value="ECO:0007669"/>
    <property type="project" value="TreeGrafter"/>
</dbReference>
<dbReference type="GeneID" id="75076236"/>
<dbReference type="InterPro" id="IPR013686">
    <property type="entry name" value="Polypept-transport_assoc_ShlB"/>
</dbReference>
<dbReference type="RefSeq" id="WP_005961484.1">
    <property type="nucleotide sequence ID" value="NZ_ALKK01000052.1"/>
</dbReference>
<dbReference type="Gene3D" id="2.40.160.50">
    <property type="entry name" value="membrane protein fhac: a member of the omp85/tpsb transporter family"/>
    <property type="match status" value="1"/>
</dbReference>
<feature type="domain" description="ShlB POTRA" evidence="6">
    <location>
        <begin position="157"/>
        <end position="213"/>
    </location>
</feature>
<evidence type="ECO:0000259" key="6">
    <source>
        <dbReference type="Pfam" id="PF17287"/>
    </source>
</evidence>
<evidence type="ECO:0000259" key="5">
    <source>
        <dbReference type="Pfam" id="PF08479"/>
    </source>
</evidence>
<evidence type="ECO:0000313" key="7">
    <source>
        <dbReference type="EMBL" id="EJU17188.1"/>
    </source>
</evidence>
<proteinExistence type="predicted"/>
<dbReference type="InterPro" id="IPR027282">
    <property type="entry name" value="TPS"/>
</dbReference>
<reference evidence="7 8" key="1">
    <citation type="submission" date="2012-07" db="EMBL/GenBank/DDBJ databases">
        <authorList>
            <person name="Durkin A.S."/>
            <person name="McCorrison J."/>
            <person name="Torralba M."/>
            <person name="Gillis M."/>
            <person name="Methe B."/>
            <person name="Sutton G."/>
            <person name="Nelson K.E."/>
        </authorList>
    </citation>
    <scope>NUCLEOTIDE SEQUENCE [LARGE SCALE GENOMIC DNA]</scope>
    <source>
        <strain evidence="7 8">Fnf 1007</strain>
    </source>
</reference>
<feature type="domain" description="Haemolysin activator HlyB C-terminal" evidence="4">
    <location>
        <begin position="219"/>
        <end position="535"/>
    </location>
</feature>
<dbReference type="GO" id="GO:0008320">
    <property type="term" value="F:protein transmembrane transporter activity"/>
    <property type="evidence" value="ECO:0007669"/>
    <property type="project" value="TreeGrafter"/>
</dbReference>
<dbReference type="Gene3D" id="3.10.20.310">
    <property type="entry name" value="membrane protein fhac"/>
    <property type="match status" value="1"/>
</dbReference>
<keyword evidence="1" id="KW-1134">Transmembrane beta strand</keyword>
<dbReference type="PIRSF" id="PIRSF029745">
    <property type="entry name" value="FhaC"/>
    <property type="match status" value="1"/>
</dbReference>
<dbReference type="Pfam" id="PF17287">
    <property type="entry name" value="POTRA_3"/>
    <property type="match status" value="1"/>
</dbReference>
<dbReference type="Pfam" id="PF03865">
    <property type="entry name" value="ShlB"/>
    <property type="match status" value="1"/>
</dbReference>
<keyword evidence="2" id="KW-0812">Transmembrane</keyword>
<evidence type="ECO:0000256" key="3">
    <source>
        <dbReference type="ARBA" id="ARBA00023237"/>
    </source>
</evidence>
<dbReference type="EMBL" id="ALKK01000052">
    <property type="protein sequence ID" value="EJU17188.1"/>
    <property type="molecule type" value="Genomic_DNA"/>
</dbReference>
<dbReference type="InterPro" id="IPR035251">
    <property type="entry name" value="ShlB_POTRA"/>
</dbReference>
<keyword evidence="1" id="KW-0472">Membrane</keyword>
<comment type="caution">
    <text evidence="7">The sequence shown here is derived from an EMBL/GenBank/DDBJ whole genome shotgun (WGS) entry which is preliminary data.</text>
</comment>
<dbReference type="GO" id="GO:0046819">
    <property type="term" value="P:protein secretion by the type V secretion system"/>
    <property type="evidence" value="ECO:0007669"/>
    <property type="project" value="TreeGrafter"/>
</dbReference>
<evidence type="ECO:0000313" key="8">
    <source>
        <dbReference type="Proteomes" id="UP000003120"/>
    </source>
</evidence>
<accession>A0AAN4ASZ4</accession>
<dbReference type="Pfam" id="PF08479">
    <property type="entry name" value="POTRA_2"/>
    <property type="match status" value="1"/>
</dbReference>
<keyword evidence="3" id="KW-0998">Cell outer membrane</keyword>
<gene>
    <name evidence="7" type="ORF">HMPREF1127_0156</name>
</gene>
<name>A0AAN4ASZ4_9FUSO</name>